<protein>
    <submittedName>
        <fullName evidence="1">Uncharacterized protein</fullName>
    </submittedName>
</protein>
<name>A0ABQ5E6K6_9ASTR</name>
<evidence type="ECO:0000313" key="2">
    <source>
        <dbReference type="Proteomes" id="UP001151760"/>
    </source>
</evidence>
<reference evidence="1" key="2">
    <citation type="submission" date="2022-01" db="EMBL/GenBank/DDBJ databases">
        <authorList>
            <person name="Yamashiro T."/>
            <person name="Shiraishi A."/>
            <person name="Satake H."/>
            <person name="Nakayama K."/>
        </authorList>
    </citation>
    <scope>NUCLEOTIDE SEQUENCE</scope>
</reference>
<dbReference type="Proteomes" id="UP001151760">
    <property type="component" value="Unassembled WGS sequence"/>
</dbReference>
<evidence type="ECO:0000313" key="1">
    <source>
        <dbReference type="EMBL" id="GJT46495.1"/>
    </source>
</evidence>
<gene>
    <name evidence="1" type="ORF">Tco_0955210</name>
</gene>
<proteinExistence type="predicted"/>
<sequence>MFILYCCRAIAKDLRLVRKISGLCAGLTIVIEEREHFIDELDILVDRIVSEKMVKFMKETQGKEMKKLMKLQILGREFELRAHEKDLFTEKLKGNMDF</sequence>
<accession>A0ABQ5E6K6</accession>
<dbReference type="EMBL" id="BQNB010015990">
    <property type="protein sequence ID" value="GJT46495.1"/>
    <property type="molecule type" value="Genomic_DNA"/>
</dbReference>
<organism evidence="1 2">
    <name type="scientific">Tanacetum coccineum</name>
    <dbReference type="NCBI Taxonomy" id="301880"/>
    <lineage>
        <taxon>Eukaryota</taxon>
        <taxon>Viridiplantae</taxon>
        <taxon>Streptophyta</taxon>
        <taxon>Embryophyta</taxon>
        <taxon>Tracheophyta</taxon>
        <taxon>Spermatophyta</taxon>
        <taxon>Magnoliopsida</taxon>
        <taxon>eudicotyledons</taxon>
        <taxon>Gunneridae</taxon>
        <taxon>Pentapetalae</taxon>
        <taxon>asterids</taxon>
        <taxon>campanulids</taxon>
        <taxon>Asterales</taxon>
        <taxon>Asteraceae</taxon>
        <taxon>Asteroideae</taxon>
        <taxon>Anthemideae</taxon>
        <taxon>Anthemidinae</taxon>
        <taxon>Tanacetum</taxon>
    </lineage>
</organism>
<keyword evidence="2" id="KW-1185">Reference proteome</keyword>
<reference evidence="1" key="1">
    <citation type="journal article" date="2022" name="Int. J. Mol. Sci.">
        <title>Draft Genome of Tanacetum Coccineum: Genomic Comparison of Closely Related Tanacetum-Family Plants.</title>
        <authorList>
            <person name="Yamashiro T."/>
            <person name="Shiraishi A."/>
            <person name="Nakayama K."/>
            <person name="Satake H."/>
        </authorList>
    </citation>
    <scope>NUCLEOTIDE SEQUENCE</scope>
</reference>
<comment type="caution">
    <text evidence="1">The sequence shown here is derived from an EMBL/GenBank/DDBJ whole genome shotgun (WGS) entry which is preliminary data.</text>
</comment>